<dbReference type="SUPFAM" id="SSF50044">
    <property type="entry name" value="SH3-domain"/>
    <property type="match status" value="1"/>
</dbReference>
<evidence type="ECO:0000256" key="1">
    <source>
        <dbReference type="ARBA" id="ARBA00004245"/>
    </source>
</evidence>
<evidence type="ECO:0000313" key="10">
    <source>
        <dbReference type="Proteomes" id="UP000011083"/>
    </source>
</evidence>
<dbReference type="STRING" id="1257118.L8H508"/>
<dbReference type="GO" id="GO:0006897">
    <property type="term" value="P:endocytosis"/>
    <property type="evidence" value="ECO:0007669"/>
    <property type="project" value="InterPro"/>
</dbReference>
<dbReference type="SMART" id="SM00326">
    <property type="entry name" value="SH3"/>
    <property type="match status" value="1"/>
</dbReference>
<feature type="domain" description="BAR" evidence="8">
    <location>
        <begin position="1"/>
        <end position="217"/>
    </location>
</feature>
<gene>
    <name evidence="9" type="ORF">ACA1_133210</name>
</gene>
<dbReference type="EMBL" id="KB007930">
    <property type="protein sequence ID" value="ELR19818.1"/>
    <property type="molecule type" value="Genomic_DNA"/>
</dbReference>
<evidence type="ECO:0000256" key="6">
    <source>
        <dbReference type="SAM" id="MobiDB-lite"/>
    </source>
</evidence>
<name>L8H508_ACACF</name>
<dbReference type="GO" id="GO:0015629">
    <property type="term" value="C:actin cytoskeleton"/>
    <property type="evidence" value="ECO:0007669"/>
    <property type="project" value="TreeGrafter"/>
</dbReference>
<sequence>MGKADETVDIAFNQEHDKLLSQKKMMKRMIKNLKEYGKALRVISTSHTVLGEGVATFYEPTNALYQVNLKNQQIIFDVDSARQNLEDAVDADIIVPMTAYIGQYNEIIVRCKERNRRRVDMDRFKAEVRDLTLHPPEKHPDKLPKAQRNYALAKAAFEELNTELLRDIPLLYADRLNFFDPCFATLIAAQTMYYTTAYNLFSDVANQLSHIDRTAVHRHPRVITENSAASKKVFSKDDGDIEAATSTYQAYNTNTAVPLNTPPPSSGGGLYGGRSPAPQAHPAPGGYGGAPPQNNNAPGGGYGGAPPQHNNAPGGGYGGAPPQHNNAPGGYGAPQAAPSGRSLPTPGPRLGVPGRPSNPPAVVRQPQARALYPFQAGGPQELSFNPGEMLTIHKQSGDWWEAESNGRRGLIPANYVQLV</sequence>
<dbReference type="Pfam" id="PF03114">
    <property type="entry name" value="BAR"/>
    <property type="match status" value="1"/>
</dbReference>
<feature type="domain" description="SH3" evidence="7">
    <location>
        <begin position="363"/>
        <end position="419"/>
    </location>
</feature>
<evidence type="ECO:0000256" key="5">
    <source>
        <dbReference type="PROSITE-ProRule" id="PRU00192"/>
    </source>
</evidence>
<dbReference type="InterPro" id="IPR001452">
    <property type="entry name" value="SH3_domain"/>
</dbReference>
<dbReference type="GO" id="GO:0051666">
    <property type="term" value="P:actin cortical patch localization"/>
    <property type="evidence" value="ECO:0007669"/>
    <property type="project" value="InterPro"/>
</dbReference>
<dbReference type="InterPro" id="IPR004148">
    <property type="entry name" value="BAR_dom"/>
</dbReference>
<dbReference type="InterPro" id="IPR046982">
    <property type="entry name" value="BIN3/RVS161-like"/>
</dbReference>
<keyword evidence="4" id="KW-0206">Cytoskeleton</keyword>
<dbReference type="Pfam" id="PF14604">
    <property type="entry name" value="SH3_9"/>
    <property type="match status" value="1"/>
</dbReference>
<dbReference type="PROSITE" id="PS50002">
    <property type="entry name" value="SH3"/>
    <property type="match status" value="1"/>
</dbReference>
<dbReference type="Proteomes" id="UP000011083">
    <property type="component" value="Unassembled WGS sequence"/>
</dbReference>
<feature type="compositionally biased region" description="Low complexity" evidence="6">
    <location>
        <begin position="273"/>
        <end position="297"/>
    </location>
</feature>
<dbReference type="GO" id="GO:0008289">
    <property type="term" value="F:lipid binding"/>
    <property type="evidence" value="ECO:0007669"/>
    <property type="project" value="TreeGrafter"/>
</dbReference>
<proteinExistence type="predicted"/>
<dbReference type="OrthoDB" id="27423at2759"/>
<reference evidence="9 10" key="1">
    <citation type="journal article" date="2013" name="Genome Biol.">
        <title>Genome of Acanthamoeba castellanii highlights extensive lateral gene transfer and early evolution of tyrosine kinase signaling.</title>
        <authorList>
            <person name="Clarke M."/>
            <person name="Lohan A.J."/>
            <person name="Liu B."/>
            <person name="Lagkouvardos I."/>
            <person name="Roy S."/>
            <person name="Zafar N."/>
            <person name="Bertelli C."/>
            <person name="Schilde C."/>
            <person name="Kianianmomeni A."/>
            <person name="Burglin T.R."/>
            <person name="Frech C."/>
            <person name="Turcotte B."/>
            <person name="Kopec K.O."/>
            <person name="Synnott J.M."/>
            <person name="Choo C."/>
            <person name="Paponov I."/>
            <person name="Finkler A."/>
            <person name="Soon Heng Tan C."/>
            <person name="Hutchins A.P."/>
            <person name="Weinmeier T."/>
            <person name="Rattei T."/>
            <person name="Chu J.S."/>
            <person name="Gimenez G."/>
            <person name="Irimia M."/>
            <person name="Rigden D.J."/>
            <person name="Fitzpatrick D.A."/>
            <person name="Lorenzo-Morales J."/>
            <person name="Bateman A."/>
            <person name="Chiu C.H."/>
            <person name="Tang P."/>
            <person name="Hegemann P."/>
            <person name="Fromm H."/>
            <person name="Raoult D."/>
            <person name="Greub G."/>
            <person name="Miranda-Saavedra D."/>
            <person name="Chen N."/>
            <person name="Nash P."/>
            <person name="Ginger M.L."/>
            <person name="Horn M."/>
            <person name="Schaap P."/>
            <person name="Caler L."/>
            <person name="Loftus B."/>
        </authorList>
    </citation>
    <scope>NUCLEOTIDE SEQUENCE [LARGE SCALE GENOMIC DNA]</scope>
    <source>
        <strain evidence="9 10">Neff</strain>
    </source>
</reference>
<dbReference type="Gene3D" id="2.30.30.40">
    <property type="entry name" value="SH3 Domains"/>
    <property type="match status" value="1"/>
</dbReference>
<keyword evidence="10" id="KW-1185">Reference proteome</keyword>
<dbReference type="SUPFAM" id="SSF103657">
    <property type="entry name" value="BAR/IMD domain-like"/>
    <property type="match status" value="1"/>
</dbReference>
<dbReference type="PROSITE" id="PS51021">
    <property type="entry name" value="BAR"/>
    <property type="match status" value="1"/>
</dbReference>
<evidence type="ECO:0000256" key="4">
    <source>
        <dbReference type="ARBA" id="ARBA00023212"/>
    </source>
</evidence>
<organism evidence="9 10">
    <name type="scientific">Acanthamoeba castellanii (strain ATCC 30010 / Neff)</name>
    <dbReference type="NCBI Taxonomy" id="1257118"/>
    <lineage>
        <taxon>Eukaryota</taxon>
        <taxon>Amoebozoa</taxon>
        <taxon>Discosea</taxon>
        <taxon>Longamoebia</taxon>
        <taxon>Centramoebida</taxon>
        <taxon>Acanthamoebidae</taxon>
        <taxon>Acanthamoeba</taxon>
    </lineage>
</organism>
<accession>L8H508</accession>
<dbReference type="GO" id="GO:0097320">
    <property type="term" value="P:plasma membrane tubulation"/>
    <property type="evidence" value="ECO:0007669"/>
    <property type="project" value="TreeGrafter"/>
</dbReference>
<dbReference type="GeneID" id="14920648"/>
<dbReference type="KEGG" id="acan:ACA1_133210"/>
<protein>
    <submittedName>
        <fullName evidence="9">SH3 domain containing protein</fullName>
    </submittedName>
</protein>
<evidence type="ECO:0000259" key="7">
    <source>
        <dbReference type="PROSITE" id="PS50002"/>
    </source>
</evidence>
<dbReference type="InterPro" id="IPR036028">
    <property type="entry name" value="SH3-like_dom_sf"/>
</dbReference>
<dbReference type="VEuPathDB" id="AmoebaDB:ACA1_133210"/>
<dbReference type="Gene3D" id="1.20.1270.60">
    <property type="entry name" value="Arfaptin homology (AH) domain/BAR domain"/>
    <property type="match status" value="1"/>
</dbReference>
<comment type="subcellular location">
    <subcellularLocation>
        <location evidence="1">Cytoplasm</location>
        <location evidence="1">Cytoskeleton</location>
    </subcellularLocation>
</comment>
<evidence type="ECO:0000259" key="8">
    <source>
        <dbReference type="PROSITE" id="PS51021"/>
    </source>
</evidence>
<dbReference type="PANTHER" id="PTHR47174:SF3">
    <property type="entry name" value="BRIDGING INTEGRATOR 3"/>
    <property type="match status" value="1"/>
</dbReference>
<keyword evidence="3" id="KW-0963">Cytoplasm</keyword>
<dbReference type="FunFam" id="2.30.30.40:FF:000072">
    <property type="entry name" value="Unconventional Myosin IB"/>
    <property type="match status" value="1"/>
</dbReference>
<evidence type="ECO:0000313" key="9">
    <source>
        <dbReference type="EMBL" id="ELR19818.1"/>
    </source>
</evidence>
<dbReference type="PRINTS" id="PR00452">
    <property type="entry name" value="SH3DOMAIN"/>
</dbReference>
<keyword evidence="2 5" id="KW-0728">SH3 domain</keyword>
<dbReference type="InterPro" id="IPR027267">
    <property type="entry name" value="AH/BAR_dom_sf"/>
</dbReference>
<dbReference type="RefSeq" id="XP_004341918.1">
    <property type="nucleotide sequence ID" value="XM_004341870.1"/>
</dbReference>
<dbReference type="GO" id="GO:0005737">
    <property type="term" value="C:cytoplasm"/>
    <property type="evidence" value="ECO:0007669"/>
    <property type="project" value="InterPro"/>
</dbReference>
<dbReference type="PANTHER" id="PTHR47174">
    <property type="entry name" value="BRIDGING INTEGRATOR 3"/>
    <property type="match status" value="1"/>
</dbReference>
<dbReference type="OMA" id="ENHRARG"/>
<dbReference type="AlphaFoldDB" id="L8H508"/>
<feature type="region of interest" description="Disordered" evidence="6">
    <location>
        <begin position="254"/>
        <end position="362"/>
    </location>
</feature>
<evidence type="ECO:0000256" key="3">
    <source>
        <dbReference type="ARBA" id="ARBA00022490"/>
    </source>
</evidence>
<dbReference type="SMART" id="SM00721">
    <property type="entry name" value="BAR"/>
    <property type="match status" value="1"/>
</dbReference>
<evidence type="ECO:0000256" key="2">
    <source>
        <dbReference type="ARBA" id="ARBA00022443"/>
    </source>
</evidence>